<dbReference type="InterPro" id="IPR001360">
    <property type="entry name" value="Glyco_hydro_1"/>
</dbReference>
<evidence type="ECO:0000256" key="1">
    <source>
        <dbReference type="ARBA" id="ARBA00010838"/>
    </source>
</evidence>
<dbReference type="PRINTS" id="PR00131">
    <property type="entry name" value="GLHYDRLASE1"/>
</dbReference>
<dbReference type="GO" id="GO:0005975">
    <property type="term" value="P:carbohydrate metabolic process"/>
    <property type="evidence" value="ECO:0007669"/>
    <property type="project" value="InterPro"/>
</dbReference>
<protein>
    <recommendedName>
        <fullName evidence="6">Beta-glucosidase</fullName>
    </recommendedName>
</protein>
<proteinExistence type="inferred from homology"/>
<dbReference type="InterPro" id="IPR017853">
    <property type="entry name" value="GH"/>
</dbReference>
<dbReference type="Pfam" id="PF00232">
    <property type="entry name" value="Glyco_hydro_1"/>
    <property type="match status" value="1"/>
</dbReference>
<dbReference type="GO" id="GO:0008422">
    <property type="term" value="F:beta-glucosidase activity"/>
    <property type="evidence" value="ECO:0007669"/>
    <property type="project" value="TreeGrafter"/>
</dbReference>
<dbReference type="PANTHER" id="PTHR10353">
    <property type="entry name" value="GLYCOSYL HYDROLASE"/>
    <property type="match status" value="1"/>
</dbReference>
<gene>
    <name evidence="5" type="ORF">CCAE0312_LOCUS1460</name>
</gene>
<organism evidence="5">
    <name type="scientific">Compsopogon caeruleus</name>
    <dbReference type="NCBI Taxonomy" id="31354"/>
    <lineage>
        <taxon>Eukaryota</taxon>
        <taxon>Rhodophyta</taxon>
        <taxon>Compsopogonophyceae</taxon>
        <taxon>Compsopogonales</taxon>
        <taxon>Compsopogonaceae</taxon>
        <taxon>Compsopogon</taxon>
    </lineage>
</organism>
<dbReference type="PANTHER" id="PTHR10353:SF36">
    <property type="entry name" value="LP05116P"/>
    <property type="match status" value="1"/>
</dbReference>
<dbReference type="SUPFAM" id="SSF51445">
    <property type="entry name" value="(Trans)glycosidases"/>
    <property type="match status" value="1"/>
</dbReference>
<evidence type="ECO:0008006" key="6">
    <source>
        <dbReference type="Google" id="ProtNLM"/>
    </source>
</evidence>
<accession>A0A7S1XB24</accession>
<dbReference type="Gene3D" id="3.20.20.80">
    <property type="entry name" value="Glycosidases"/>
    <property type="match status" value="1"/>
</dbReference>
<keyword evidence="3" id="KW-0326">Glycosidase</keyword>
<dbReference type="EMBL" id="HBGH01002662">
    <property type="protein sequence ID" value="CAD9226645.1"/>
    <property type="molecule type" value="Transcribed_RNA"/>
</dbReference>
<dbReference type="AlphaFoldDB" id="A0A7S1XB24"/>
<name>A0A7S1XB24_9RHOD</name>
<evidence type="ECO:0000256" key="3">
    <source>
        <dbReference type="ARBA" id="ARBA00023295"/>
    </source>
</evidence>
<keyword evidence="2" id="KW-0378">Hydrolase</keyword>
<evidence type="ECO:0000256" key="4">
    <source>
        <dbReference type="RuleBase" id="RU003690"/>
    </source>
</evidence>
<evidence type="ECO:0000256" key="2">
    <source>
        <dbReference type="ARBA" id="ARBA00022801"/>
    </source>
</evidence>
<evidence type="ECO:0000313" key="5">
    <source>
        <dbReference type="EMBL" id="CAD9226645.1"/>
    </source>
</evidence>
<reference evidence="5" key="1">
    <citation type="submission" date="2021-01" db="EMBL/GenBank/DDBJ databases">
        <authorList>
            <person name="Corre E."/>
            <person name="Pelletier E."/>
            <person name="Niang G."/>
            <person name="Scheremetjew M."/>
            <person name="Finn R."/>
            <person name="Kale V."/>
            <person name="Holt S."/>
            <person name="Cochrane G."/>
            <person name="Meng A."/>
            <person name="Brown T."/>
            <person name="Cohen L."/>
        </authorList>
    </citation>
    <scope>NUCLEOTIDE SEQUENCE</scope>
    <source>
        <strain evidence="5">SAG 36.94</strain>
    </source>
</reference>
<comment type="similarity">
    <text evidence="1 4">Belongs to the glycosyl hydrolase 1 family.</text>
</comment>
<sequence length="396" mass="45339">MPSYRFSISWPRIIPNGCVEGEEPVNEEGVRFYSNLIDELLHHGIEPWVTLYHWDLPAQLENNHGGMRGSRFADAFLFFAKTCFLRFGDRVKHWITLNEPWCVAVLGFATGEQAPGRTSASTSEPYIVGHNMLLAHAKVVDFYRREIAPQHGGQIGITFNSDWNEPRESADQEAAKLIMAFRLGWYADPVYFGDYPEVMKRKLGSRLPTFTEEEKILLKGSSDFFGLNYYSTHWIGRRSEPPPDPPQIIWDDDPGFAQRDGNYPVSDMGWSIVPWGLRKLLRYIHETYRPAGGIIITENGCAVNEPSVDAALKSSVRTDYFRGHLLEVSRAIREDGVNCTGYFAWSLLDNFEWMFGYAKRFGLVYVDYESQKRTIKPAGHWYSQLVSTHKSKSKTL</sequence>